<dbReference type="PANTHER" id="PTHR43791:SF36">
    <property type="entry name" value="TRANSPORTER, PUTATIVE (AFU_ORTHOLOGUE AFUA_6G08340)-RELATED"/>
    <property type="match status" value="1"/>
</dbReference>
<dbReference type="RefSeq" id="WP_035960150.1">
    <property type="nucleotide sequence ID" value="NZ_BMEG01000005.1"/>
</dbReference>
<dbReference type="OrthoDB" id="5441967at2"/>
<evidence type="ECO:0000313" key="9">
    <source>
        <dbReference type="EMBL" id="KDR36850.1"/>
    </source>
</evidence>
<evidence type="ECO:0000256" key="5">
    <source>
        <dbReference type="ARBA" id="ARBA00023136"/>
    </source>
</evidence>
<evidence type="ECO:0000256" key="2">
    <source>
        <dbReference type="ARBA" id="ARBA00022448"/>
    </source>
</evidence>
<dbReference type="AlphaFoldDB" id="A0A069P862"/>
<reference evidence="11" key="3">
    <citation type="journal article" date="2019" name="Int. J. Syst. Evol. Microbiol.">
        <title>The Global Catalogue of Microorganisms (GCM) 10K type strain sequencing project: providing services to taxonomists for standard genome sequencing and annotation.</title>
        <authorList>
            <consortium name="The Broad Institute Genomics Platform"/>
            <consortium name="The Broad Institute Genome Sequencing Center for Infectious Disease"/>
            <person name="Wu L."/>
            <person name="Ma J."/>
        </authorList>
    </citation>
    <scope>NUCLEOTIDE SEQUENCE [LARGE SCALE GENOMIC DNA]</scope>
    <source>
        <strain evidence="11">CGMCC 1.11013</strain>
    </source>
</reference>
<evidence type="ECO:0000313" key="11">
    <source>
        <dbReference type="Proteomes" id="UP000597138"/>
    </source>
</evidence>
<dbReference type="EMBL" id="BMEG01000005">
    <property type="protein sequence ID" value="GGD76905.1"/>
    <property type="molecule type" value="Genomic_DNA"/>
</dbReference>
<feature type="domain" description="Major facilitator superfamily (MFS) profile" evidence="7">
    <location>
        <begin position="35"/>
        <end position="440"/>
    </location>
</feature>
<keyword evidence="5 6" id="KW-0472">Membrane</keyword>
<name>A0A069P862_9BURK</name>
<evidence type="ECO:0000313" key="10">
    <source>
        <dbReference type="Proteomes" id="UP000027439"/>
    </source>
</evidence>
<proteinExistence type="predicted"/>
<dbReference type="FunFam" id="1.20.1250.20:FF:000018">
    <property type="entry name" value="MFS transporter permease"/>
    <property type="match status" value="1"/>
</dbReference>
<gene>
    <name evidence="8" type="primary">ttuB</name>
    <name evidence="9" type="ORF">BG57_10760</name>
    <name evidence="8" type="ORF">GCM10010985_34360</name>
</gene>
<evidence type="ECO:0000256" key="1">
    <source>
        <dbReference type="ARBA" id="ARBA00004141"/>
    </source>
</evidence>
<feature type="transmembrane region" description="Helical" evidence="6">
    <location>
        <begin position="382"/>
        <end position="404"/>
    </location>
</feature>
<dbReference type="Proteomes" id="UP000027439">
    <property type="component" value="Unassembled WGS sequence"/>
</dbReference>
<comment type="subcellular location">
    <subcellularLocation>
        <location evidence="1">Membrane</location>
        <topology evidence="1">Multi-pass membrane protein</topology>
    </subcellularLocation>
</comment>
<dbReference type="SUPFAM" id="SSF103473">
    <property type="entry name" value="MFS general substrate transporter"/>
    <property type="match status" value="1"/>
</dbReference>
<protein>
    <submittedName>
        <fullName evidence="9">MFS transporter</fullName>
    </submittedName>
</protein>
<reference evidence="8" key="1">
    <citation type="journal article" date="2014" name="Int. J. Syst. Evol. Microbiol.">
        <title>Complete genome of a new Firmicutes species belonging to the dominant human colonic microbiota ('Ruminococcus bicirculans') reveals two chromosomes and a selective capacity to utilize plant glucans.</title>
        <authorList>
            <consortium name="NISC Comparative Sequencing Program"/>
            <person name="Wegmann U."/>
            <person name="Louis P."/>
            <person name="Goesmann A."/>
            <person name="Henrissat B."/>
            <person name="Duncan S.H."/>
            <person name="Flint H.J."/>
        </authorList>
    </citation>
    <scope>NUCLEOTIDE SEQUENCE</scope>
    <source>
        <strain evidence="8">CGMCC 1.11013</strain>
    </source>
</reference>
<organism evidence="9 10">
    <name type="scientific">Caballeronia grimmiae</name>
    <dbReference type="NCBI Taxonomy" id="1071679"/>
    <lineage>
        <taxon>Bacteria</taxon>
        <taxon>Pseudomonadati</taxon>
        <taxon>Pseudomonadota</taxon>
        <taxon>Betaproteobacteria</taxon>
        <taxon>Burkholderiales</taxon>
        <taxon>Burkholderiaceae</taxon>
        <taxon>Caballeronia</taxon>
    </lineage>
</organism>
<evidence type="ECO:0000256" key="4">
    <source>
        <dbReference type="ARBA" id="ARBA00022989"/>
    </source>
</evidence>
<comment type="caution">
    <text evidence="9">The sequence shown here is derived from an EMBL/GenBank/DDBJ whole genome shotgun (WGS) entry which is preliminary data.</text>
</comment>
<feature type="transmembrane region" description="Helical" evidence="6">
    <location>
        <begin position="31"/>
        <end position="49"/>
    </location>
</feature>
<dbReference type="STRING" id="1071679.BG57_10760"/>
<dbReference type="GO" id="GO:0022857">
    <property type="term" value="F:transmembrane transporter activity"/>
    <property type="evidence" value="ECO:0007669"/>
    <property type="project" value="InterPro"/>
</dbReference>
<accession>A0A069P862</accession>
<evidence type="ECO:0000256" key="3">
    <source>
        <dbReference type="ARBA" id="ARBA00022692"/>
    </source>
</evidence>
<dbReference type="CDD" id="cd17319">
    <property type="entry name" value="MFS_ExuT_GudP_like"/>
    <property type="match status" value="1"/>
</dbReference>
<feature type="transmembrane region" description="Helical" evidence="6">
    <location>
        <begin position="125"/>
        <end position="147"/>
    </location>
</feature>
<feature type="transmembrane region" description="Helical" evidence="6">
    <location>
        <begin position="194"/>
        <end position="216"/>
    </location>
</feature>
<keyword evidence="11" id="KW-1185">Reference proteome</keyword>
<feature type="transmembrane region" description="Helical" evidence="6">
    <location>
        <begin position="159"/>
        <end position="182"/>
    </location>
</feature>
<dbReference type="GO" id="GO:0005886">
    <property type="term" value="C:plasma membrane"/>
    <property type="evidence" value="ECO:0007669"/>
    <property type="project" value="TreeGrafter"/>
</dbReference>
<dbReference type="InterPro" id="IPR011701">
    <property type="entry name" value="MFS"/>
</dbReference>
<reference evidence="9 10" key="2">
    <citation type="submission" date="2014-03" db="EMBL/GenBank/DDBJ databases">
        <title>Draft Genome Sequences of Four Burkholderia Strains.</title>
        <authorList>
            <person name="Liu X.Y."/>
            <person name="Li C.X."/>
            <person name="Xu J.H."/>
        </authorList>
    </citation>
    <scope>NUCLEOTIDE SEQUENCE [LARGE SCALE GENOMIC DNA]</scope>
    <source>
        <strain evidence="9 10">R27</strain>
    </source>
</reference>
<dbReference type="EMBL" id="JFHE01000002">
    <property type="protein sequence ID" value="KDR36850.1"/>
    <property type="molecule type" value="Genomic_DNA"/>
</dbReference>
<dbReference type="Pfam" id="PF07690">
    <property type="entry name" value="MFS_1"/>
    <property type="match status" value="1"/>
</dbReference>
<dbReference type="eggNOG" id="COG2271">
    <property type="taxonomic scope" value="Bacteria"/>
</dbReference>
<keyword evidence="2" id="KW-0813">Transport</keyword>
<feature type="transmembrane region" description="Helical" evidence="6">
    <location>
        <begin position="101"/>
        <end position="119"/>
    </location>
</feature>
<sequence>MKSRLNAPPIAADLASSTDTASFEAKTYAKVGRRLIPFLMLCYLGAYLDRVNVGFAKLQMLNDLRFSETVYGMGAGIFFLGYFLFEVPSNVILHRVGARNWLARIMLTWAVISACFVFVKTPTMFYVLRFLLGVAEAGFAPGVILYLTYWFPAARRAKALSLFFMAIPLAGIVGGPLSGYIMHAFAGVHGLAGWKWLFILEALPSLVLGVVILFYLDNGIAGAKWLTDAEKALLTRNVEKDKSQTVEHVSIRAFIGDRRLWLMASIYFCVVLGQYGLTFWLPTIIRRAGVADPLWVGIFTAIPYLCAIITLPLVGASADKRRERRLHLAIPMLVAAAGFATLPMLGSVGASIVCVSVAAAGILASSSQFWSLPTAVLGGMSAAAGIAAVNCFANLAGFFSPAIVGWLNDLTGKSTAGLIFISTAIVVGAGLVFLVPAKTVNR</sequence>
<keyword evidence="3 6" id="KW-0812">Transmembrane</keyword>
<evidence type="ECO:0000313" key="8">
    <source>
        <dbReference type="EMBL" id="GGD76905.1"/>
    </source>
</evidence>
<dbReference type="Proteomes" id="UP000597138">
    <property type="component" value="Unassembled WGS sequence"/>
</dbReference>
<dbReference type="PANTHER" id="PTHR43791">
    <property type="entry name" value="PERMEASE-RELATED"/>
    <property type="match status" value="1"/>
</dbReference>
<dbReference type="Gene3D" id="1.20.1250.20">
    <property type="entry name" value="MFS general substrate transporter like domains"/>
    <property type="match status" value="2"/>
</dbReference>
<feature type="transmembrane region" description="Helical" evidence="6">
    <location>
        <begin position="260"/>
        <end position="282"/>
    </location>
</feature>
<feature type="transmembrane region" description="Helical" evidence="6">
    <location>
        <begin position="416"/>
        <end position="437"/>
    </location>
</feature>
<feature type="transmembrane region" description="Helical" evidence="6">
    <location>
        <begin position="326"/>
        <end position="344"/>
    </location>
</feature>
<dbReference type="PROSITE" id="PS50850">
    <property type="entry name" value="MFS"/>
    <property type="match status" value="1"/>
</dbReference>
<feature type="transmembrane region" description="Helical" evidence="6">
    <location>
        <begin position="350"/>
        <end position="370"/>
    </location>
</feature>
<feature type="transmembrane region" description="Helical" evidence="6">
    <location>
        <begin position="69"/>
        <end position="89"/>
    </location>
</feature>
<reference evidence="8" key="4">
    <citation type="submission" date="2024-05" db="EMBL/GenBank/DDBJ databases">
        <authorList>
            <person name="Sun Q."/>
            <person name="Zhou Y."/>
        </authorList>
    </citation>
    <scope>NUCLEOTIDE SEQUENCE</scope>
    <source>
        <strain evidence="8">CGMCC 1.11013</strain>
    </source>
</reference>
<evidence type="ECO:0000256" key="6">
    <source>
        <dbReference type="SAM" id="Phobius"/>
    </source>
</evidence>
<evidence type="ECO:0000259" key="7">
    <source>
        <dbReference type="PROSITE" id="PS50850"/>
    </source>
</evidence>
<dbReference type="InterPro" id="IPR020846">
    <property type="entry name" value="MFS_dom"/>
</dbReference>
<keyword evidence="4 6" id="KW-1133">Transmembrane helix</keyword>
<dbReference type="InterPro" id="IPR036259">
    <property type="entry name" value="MFS_trans_sf"/>
</dbReference>
<feature type="transmembrane region" description="Helical" evidence="6">
    <location>
        <begin position="294"/>
        <end position="314"/>
    </location>
</feature>